<dbReference type="AlphaFoldDB" id="A0A1H0TU96"/>
<gene>
    <name evidence="2" type="ORF">SAMN05660330_03246</name>
</gene>
<accession>A0A1H0TU96</accession>
<dbReference type="InterPro" id="IPR036116">
    <property type="entry name" value="FN3_sf"/>
</dbReference>
<evidence type="ECO:0000259" key="1">
    <source>
        <dbReference type="SMART" id="SM00060"/>
    </source>
</evidence>
<dbReference type="OrthoDB" id="5430878at2"/>
<sequence>MSIRNMVQIAGILLVCSALLVSGGCGYKDDPVPPQTVVPEPISDLVYSLDDEGVELNWSFPVETIRGTALEEVSVFDLYRAEIPLAEYCEDCPIPFGPPIEVSGGATFDGKERRKARYVSSMLKPGYKYFFKVNTKNSWFASSADSNIVTFTWFRPAAGPAGVKGVGGDQEIVLNWDPVTSLNDGSALQYPVKYQVFRSVGGKNLEKIGAPTDSHSFIDKRVKNGQKYFYSIQSLMVYKGELINGGKSAPIAVIPVDLTPPAAPSGVNAVATGVGIKVFWDRSSAPDLGGYRVYRRAVGEDNFVLVGKVKPGFTLYVDRTAIADTRYYYAVTAVDSAVPPNESKKSKEAKIRD</sequence>
<dbReference type="PROSITE" id="PS51257">
    <property type="entry name" value="PROKAR_LIPOPROTEIN"/>
    <property type="match status" value="1"/>
</dbReference>
<dbReference type="SUPFAM" id="SSF49265">
    <property type="entry name" value="Fibronectin type III"/>
    <property type="match status" value="1"/>
</dbReference>
<feature type="domain" description="Fibronectin type-III" evidence="1">
    <location>
        <begin position="261"/>
        <end position="340"/>
    </location>
</feature>
<dbReference type="InterPro" id="IPR013783">
    <property type="entry name" value="Ig-like_fold"/>
</dbReference>
<dbReference type="EMBL" id="FNJI01000026">
    <property type="protein sequence ID" value="SDP57461.1"/>
    <property type="molecule type" value="Genomic_DNA"/>
</dbReference>
<proteinExistence type="predicted"/>
<feature type="domain" description="Fibronectin type-III" evidence="1">
    <location>
        <begin position="155"/>
        <end position="240"/>
    </location>
</feature>
<organism evidence="2 3">
    <name type="scientific">Desulforhopalus singaporensis</name>
    <dbReference type="NCBI Taxonomy" id="91360"/>
    <lineage>
        <taxon>Bacteria</taxon>
        <taxon>Pseudomonadati</taxon>
        <taxon>Thermodesulfobacteriota</taxon>
        <taxon>Desulfobulbia</taxon>
        <taxon>Desulfobulbales</taxon>
        <taxon>Desulfocapsaceae</taxon>
        <taxon>Desulforhopalus</taxon>
    </lineage>
</organism>
<dbReference type="Gene3D" id="2.60.40.10">
    <property type="entry name" value="Immunoglobulins"/>
    <property type="match status" value="2"/>
</dbReference>
<name>A0A1H0TU96_9BACT</name>
<dbReference type="STRING" id="91360.SAMN05660330_03246"/>
<feature type="domain" description="Fibronectin type-III" evidence="1">
    <location>
        <begin position="39"/>
        <end position="142"/>
    </location>
</feature>
<evidence type="ECO:0000313" key="3">
    <source>
        <dbReference type="Proteomes" id="UP000199073"/>
    </source>
</evidence>
<dbReference type="SMART" id="SM00060">
    <property type="entry name" value="FN3"/>
    <property type="match status" value="3"/>
</dbReference>
<keyword evidence="3" id="KW-1185">Reference proteome</keyword>
<dbReference type="InterPro" id="IPR003961">
    <property type="entry name" value="FN3_dom"/>
</dbReference>
<protein>
    <recommendedName>
        <fullName evidence="1">Fibronectin type-III domain-containing protein</fullName>
    </recommendedName>
</protein>
<reference evidence="2 3" key="1">
    <citation type="submission" date="2016-10" db="EMBL/GenBank/DDBJ databases">
        <authorList>
            <person name="de Groot N.N."/>
        </authorList>
    </citation>
    <scope>NUCLEOTIDE SEQUENCE [LARGE SCALE GENOMIC DNA]</scope>
    <source>
        <strain evidence="2 3">DSM 12130</strain>
    </source>
</reference>
<evidence type="ECO:0000313" key="2">
    <source>
        <dbReference type="EMBL" id="SDP57461.1"/>
    </source>
</evidence>
<dbReference type="Proteomes" id="UP000199073">
    <property type="component" value="Unassembled WGS sequence"/>
</dbReference>
<dbReference type="RefSeq" id="WP_092224704.1">
    <property type="nucleotide sequence ID" value="NZ_FNJI01000026.1"/>
</dbReference>